<reference evidence="2" key="1">
    <citation type="journal article" date="2015" name="Nature">
        <title>Complex archaea that bridge the gap between prokaryotes and eukaryotes.</title>
        <authorList>
            <person name="Spang A."/>
            <person name="Saw J.H."/>
            <person name="Jorgensen S.L."/>
            <person name="Zaremba-Niedzwiedzka K."/>
            <person name="Martijn J."/>
            <person name="Lind A.E."/>
            <person name="van Eijk R."/>
            <person name="Schleper C."/>
            <person name="Guy L."/>
            <person name="Ettema T.J."/>
        </authorList>
    </citation>
    <scope>NUCLEOTIDE SEQUENCE</scope>
</reference>
<feature type="coiled-coil region" evidence="1">
    <location>
        <begin position="141"/>
        <end position="168"/>
    </location>
</feature>
<keyword evidence="1" id="KW-0175">Coiled coil</keyword>
<protein>
    <submittedName>
        <fullName evidence="2">Uncharacterized protein</fullName>
    </submittedName>
</protein>
<evidence type="ECO:0000256" key="1">
    <source>
        <dbReference type="SAM" id="Coils"/>
    </source>
</evidence>
<dbReference type="EMBL" id="LAZR01069297">
    <property type="protein sequence ID" value="KKK47984.1"/>
    <property type="molecule type" value="Genomic_DNA"/>
</dbReference>
<proteinExistence type="predicted"/>
<evidence type="ECO:0000313" key="2">
    <source>
        <dbReference type="EMBL" id="KKK47984.1"/>
    </source>
</evidence>
<organism evidence="2">
    <name type="scientific">marine sediment metagenome</name>
    <dbReference type="NCBI Taxonomy" id="412755"/>
    <lineage>
        <taxon>unclassified sequences</taxon>
        <taxon>metagenomes</taxon>
        <taxon>ecological metagenomes</taxon>
    </lineage>
</organism>
<accession>A0A0F8Y1C2</accession>
<name>A0A0F8Y1C2_9ZZZZ</name>
<gene>
    <name evidence="2" type="ORF">LCGC14_3149690</name>
</gene>
<dbReference type="AlphaFoldDB" id="A0A0F8Y1C2"/>
<sequence length="332" mass="39445">MPDIKYKKGLPWLAPLTQKMIQFREETGKNPVFHGKITGQFEYWMYWRKPKVKKQTTKRKPGRKPTPKTKLKLIEKKKGRKTTKIYISETITDEEREQIYYKIKELINKNNDNIYKWHMTLEELNRNRAWFLESDNKYNVKSEIKKRIKELREDLEFWADKRDKINVKITGLAKRGNFDLKYAKDPYGGTKAYHIKGIKPTFYYESVKLQKKFDLAIFEGVVDKARELMDTYSKKAGLSTSYFYLDFIYDYSYVYTPEGKESVAYHSGNRIQISPYVFVIIAKKNPKDAMTFLKFTIAHEIGHHRNPNEIEANKKARDIISQEVKKFPASVR</sequence>
<feature type="non-terminal residue" evidence="2">
    <location>
        <position position="332"/>
    </location>
</feature>
<comment type="caution">
    <text evidence="2">The sequence shown here is derived from an EMBL/GenBank/DDBJ whole genome shotgun (WGS) entry which is preliminary data.</text>
</comment>